<keyword evidence="4" id="KW-0548">Nucleotidyltransferase</keyword>
<comment type="caution">
    <text evidence="2">The sequence shown here is derived from an EMBL/GenBank/DDBJ whole genome shotgun (WGS) entry which is preliminary data.</text>
</comment>
<keyword evidence="5" id="KW-1185">Reference proteome</keyword>
<dbReference type="PANTHER" id="PTHR33050:SF7">
    <property type="entry name" value="RIBONUCLEASE H"/>
    <property type="match status" value="1"/>
</dbReference>
<proteinExistence type="predicted"/>
<reference evidence="2" key="1">
    <citation type="submission" date="2022-10" db="EMBL/GenBank/DDBJ databases">
        <authorList>
            <person name="Chen Y."/>
            <person name="Dougan E. K."/>
            <person name="Chan C."/>
            <person name="Rhodes N."/>
            <person name="Thang M."/>
        </authorList>
    </citation>
    <scope>NUCLEOTIDE SEQUENCE</scope>
</reference>
<dbReference type="EMBL" id="CAMXCT010000546">
    <property type="protein sequence ID" value="CAI3980253.1"/>
    <property type="molecule type" value="Genomic_DNA"/>
</dbReference>
<accession>A0A9P1FL92</accession>
<dbReference type="PANTHER" id="PTHR33050">
    <property type="entry name" value="REVERSE TRANSCRIPTASE DOMAIN-CONTAINING PROTEIN"/>
    <property type="match status" value="1"/>
</dbReference>
<dbReference type="OrthoDB" id="439057at2759"/>
<gene>
    <name evidence="2" type="ORF">C1SCF055_LOCUS8144</name>
</gene>
<keyword evidence="4" id="KW-0808">Transferase</keyword>
<evidence type="ECO:0000313" key="5">
    <source>
        <dbReference type="Proteomes" id="UP001152797"/>
    </source>
</evidence>
<organism evidence="2">
    <name type="scientific">Cladocopium goreaui</name>
    <dbReference type="NCBI Taxonomy" id="2562237"/>
    <lineage>
        <taxon>Eukaryota</taxon>
        <taxon>Sar</taxon>
        <taxon>Alveolata</taxon>
        <taxon>Dinophyceae</taxon>
        <taxon>Suessiales</taxon>
        <taxon>Symbiodiniaceae</taxon>
        <taxon>Cladocopium</taxon>
    </lineage>
</organism>
<dbReference type="Proteomes" id="UP001152797">
    <property type="component" value="Unassembled WGS sequence"/>
</dbReference>
<feature type="region of interest" description="Disordered" evidence="1">
    <location>
        <begin position="14"/>
        <end position="57"/>
    </location>
</feature>
<evidence type="ECO:0000313" key="4">
    <source>
        <dbReference type="EMBL" id="CAL4767565.1"/>
    </source>
</evidence>
<evidence type="ECO:0000256" key="1">
    <source>
        <dbReference type="SAM" id="MobiDB-lite"/>
    </source>
</evidence>
<evidence type="ECO:0000313" key="2">
    <source>
        <dbReference type="EMBL" id="CAI3980253.1"/>
    </source>
</evidence>
<name>A0A9P1FL92_9DINO</name>
<feature type="region of interest" description="Disordered" evidence="1">
    <location>
        <begin position="1269"/>
        <end position="1297"/>
    </location>
</feature>
<reference evidence="3" key="2">
    <citation type="submission" date="2024-04" db="EMBL/GenBank/DDBJ databases">
        <authorList>
            <person name="Chen Y."/>
            <person name="Shah S."/>
            <person name="Dougan E. K."/>
            <person name="Thang M."/>
            <person name="Chan C."/>
        </authorList>
    </citation>
    <scope>NUCLEOTIDE SEQUENCE [LARGE SCALE GENOMIC DNA]</scope>
</reference>
<feature type="region of interest" description="Disordered" evidence="1">
    <location>
        <begin position="1065"/>
        <end position="1090"/>
    </location>
</feature>
<evidence type="ECO:0000313" key="3">
    <source>
        <dbReference type="EMBL" id="CAL1133628.1"/>
    </source>
</evidence>
<dbReference type="EMBL" id="CAMXCT030000546">
    <property type="protein sequence ID" value="CAL4767565.1"/>
    <property type="molecule type" value="Genomic_DNA"/>
</dbReference>
<keyword evidence="4" id="KW-0695">RNA-directed DNA polymerase</keyword>
<dbReference type="InterPro" id="IPR052055">
    <property type="entry name" value="Hepadnavirus_pol/RT"/>
</dbReference>
<dbReference type="GO" id="GO:0003964">
    <property type="term" value="F:RNA-directed DNA polymerase activity"/>
    <property type="evidence" value="ECO:0007669"/>
    <property type="project" value="UniProtKB-KW"/>
</dbReference>
<feature type="compositionally biased region" description="Acidic residues" evidence="1">
    <location>
        <begin position="30"/>
        <end position="47"/>
    </location>
</feature>
<protein>
    <submittedName>
        <fullName evidence="4">Reverse transcriptase domain-containing protein</fullName>
    </submittedName>
</protein>
<feature type="compositionally biased region" description="Low complexity" evidence="1">
    <location>
        <begin position="1065"/>
        <end position="1081"/>
    </location>
</feature>
<sequence length="2033" mass="227984">MEPDEPLRGFRARWQARATASEASPKLDGDDADGWEEVGLEAEEDPGPAEPAAELSEMEAQERLDEQRAVEQVTPEELETYWSVLPPGVKELVSMNGEVSADLLAYVADTDQERMDIMRQYGCPEHEVVEKATVLEALQLTAEEKVARLRRNRIAKRGAQMAVDMAAKAKMHRQRVAGELKEGEVPTKTWLEKHSGAILMRCRRRSTDVELDAETAETVKQREQHQWEVEAEKVVDVLEENADLPIVRGAGDSRDPREYLKAAVGAYRASTLRKRLREWKKFLTWLEIVHQVRWPSRRAHAIDYLVELRLSEAPPTVPQSFGTTLAFFEKAAGIGPGAAISSDVAFRRALDMTNKEMEQRKPEKKQAPLLPLKVIAAMEMLVVSPSNGTFVRFSAWCKLVKIWTASRTDDLQGISLKTMKFTKAGLFGVFWKTKVSGPGKKNKILPFMVSRKVSITGLPWLETGMRILEDRYWYPRDYLVPVFPCGLEDIEEKRPATYDDFVVMTRVVYSRLKECSYDDGRWVSGRGPLLLPELYKLWTEHSERNWIVSMAASAGIPREERQMLGRWAVKESGDEYVRSAQRIVARIQCSLLDKLRSDTEWDLKNSGLEEVKDHIVMVKYDEESIRRQMWKLEMPEVWTPVDLDDPALPVVERPPGVEVEEVAKQAPDPPAEVPSIKELMDEKSGADDVGSEEDDIDVQGKFFVAINVRNRHRKLHIWGKCGTKPGQNFAAYEPHDSLKGVKFNSICGHCWKGKDPMEAESEAAMEAADSDLKYLLSEVGVPEEVQAALYHRGYTSMRLFSGIDETRAEVRLALNAEIGLDHTAGNAERRSTALVLSAWETSRTQQKSSDETRAEARAAMVPRPVPVNEHAMLREALESQIGRLRDYEVPAKSFIAAKLDDIETNLPKLEDLRDVASIEDGEADLLQGSLDAATGTFKMKAARNTVTMPKTAEELRLRHRRIGLAWEMARTKHRNRVWLQGGLVEAYRHLSDHVLGKHVHGLQLPHEQKPRWELVLGYEQEVRKRAYQLLRRGEEPTLEDAMKRAISDPETMNLHFVVPLTTSIAASHSSSSGGRQGGTTAKPGQRSGRGWQQLKEAKGGFTSFTGAGEAELKEKADLGTTLVMRCIEALELAPGETVCLWEHPEDLGRARNGTPASVWQLEALRKVAKKRGMDTIAFHQCTYGADYPKPTRFLSDARGLLQLGFGGWPTFNKDAYYLGPLPRSCGHSHQPLIGAENGGGFKTAPTAAYPPEMNLMIASLLFNHWHQSQPTTPVGGGEDQQQHGCARTGNGDEEEPYKTRTVAEEDPALELAKAVEKEKGVVSYSMRGPGQKLFHDGAGLCSQGNRRPAFRDIAVMSIVGEELLALTTEEDLRNDLYRLALGRCEGPPFREGVVEAARNLWLRHLSQRSGVERAKLEHVEPRQPFMLAAIAEHLKIIGDPDWQAFGTGPGSFRTGVPLGVQGMPRVPEVFEAKEKWRKYEPVPWPTDKNNYTSAVDNAGAVQRQFRKEEALGAMVEMDEGAARERYGDRLRVAALAALEKSDHSFRVVHDATHNVGVNSQIKVEDQLRYPGPAEIKMAMRVLFPPTFILAADIARAHRLVLVREEDWGYQACRTGVDDDGGSSGKVWLNTVGTFGVTSASYHFTRLFAAITRCAHSLLARRDSCQLTYVDDLLFMANGLGGLAAIWVSLLFLMVVGTPFSWHKFQGGTRAEWIGFQVDVKECELGMTEKRLRWARDWMERTIANKIVQVEEFRSALGRLAFMMSAFTHLKPLLGPLYSWITAVDHCRTLQVPAAIILILTFLKATMVPGIARTKVRVSPDVEGDHIFRSDAKAEGETVVLGGWCCGDSHDRGQCRWFSVKLDRSNAPWVFEAGEPYRAIASLELLGTLASIKAFPPVQGSARSFCLSAGTDNLGNRHLVSRLLTTKFPLCVVLMQLAWTLHCKDLELRLDWLPRLQNREADALTNEDFSGFNMDLRVEIKPEDLLEEQFKELLEKGGELFDEIKELRRKRKAGVMKSLPANKKSKGTDLIGRW</sequence>
<dbReference type="EMBL" id="CAMXCT020000546">
    <property type="protein sequence ID" value="CAL1133628.1"/>
    <property type="molecule type" value="Genomic_DNA"/>
</dbReference>